<sequence length="611" mass="64832">MFITSSVLLVIGAAQAYAATTTTSGLAPQFSPVFPNVKPATGVVTSYNPGPYNNSPTLDTAGLKGYPNAWESPSTSSAEVKAAYNSIDWSKVPKAPVRKQKSDGSWVSDSDGDKDPYCWWSSTNCLTPKASYLPDDIYTCPKKGDWGLNYDDGPFNRYTDENAKKENPYAEPALYNFLQKTNQKSTLFYIGSNVATYPAAAKRGLNDGHQLCVHTWSHPVMTTQTNIQIVAELYWTLKAIKEATGVTSQCWRPPQGDVDDRVRSIAWQMGMRTVLWDEDTNDWDMPAPGGGNLSPKKVDAYFQNLINKEKAGKYKTGHIVLEHELNSATVNMSMFWMPKIQQVFNVVPALSCNGITQPYWEKKFVYPTDNSGNVPTQTATTPTATPTSDPATCTAGSLGLGQGDGFNGACCKDQADCQDDCLSGTCNGPIDPNPSTKTSTTAVPTATPSACTSGSLGLGKGDGFNGACCKDQADCQDDCLSGTCNGPIDPNPATKTSTTAAPTATPSACTSGSLGLGKGDGFNGACCKDQSDCQDDCLSGKCNGPVNTKTSTTKKTTTTKKPTTTTTKKPTTTGTCIAGARGKKRGNGDTGYCCSSSDDCIETCRSGTCGL</sequence>
<gene>
    <name evidence="4" type="ORF">HPULCUR_005357</name>
</gene>
<evidence type="ECO:0000256" key="1">
    <source>
        <dbReference type="SAM" id="MobiDB-lite"/>
    </source>
</evidence>
<keyword evidence="2" id="KW-0732">Signal</keyword>
<feature type="signal peptide" evidence="2">
    <location>
        <begin position="1"/>
        <end position="18"/>
    </location>
</feature>
<dbReference type="Pfam" id="PF01522">
    <property type="entry name" value="Polysacc_deac_1"/>
    <property type="match status" value="1"/>
</dbReference>
<feature type="chain" id="PRO_5045117792" description="NodB homology domain-containing protein" evidence="2">
    <location>
        <begin position="19"/>
        <end position="611"/>
    </location>
</feature>
<evidence type="ECO:0000259" key="3">
    <source>
        <dbReference type="PROSITE" id="PS51677"/>
    </source>
</evidence>
<protein>
    <recommendedName>
        <fullName evidence="3">NodB homology domain-containing protein</fullName>
    </recommendedName>
</protein>
<dbReference type="EMBL" id="BAABUJ010000014">
    <property type="protein sequence ID" value="GAA5799936.1"/>
    <property type="molecule type" value="Genomic_DNA"/>
</dbReference>
<dbReference type="SUPFAM" id="SSF88713">
    <property type="entry name" value="Glycoside hydrolase/deacetylase"/>
    <property type="match status" value="1"/>
</dbReference>
<feature type="domain" description="NodB homology" evidence="3">
    <location>
        <begin position="144"/>
        <end position="349"/>
    </location>
</feature>
<dbReference type="PANTHER" id="PTHR10587">
    <property type="entry name" value="GLYCOSYL TRANSFERASE-RELATED"/>
    <property type="match status" value="1"/>
</dbReference>
<accession>A0ABP9XYT9</accession>
<comment type="caution">
    <text evidence="4">The sequence shown here is derived from an EMBL/GenBank/DDBJ whole genome shotgun (WGS) entry which is preliminary data.</text>
</comment>
<dbReference type="PANTHER" id="PTHR10587:SF98">
    <property type="entry name" value="CHITIN DEACETYLASE"/>
    <property type="match status" value="1"/>
</dbReference>
<dbReference type="PROSITE" id="PS51677">
    <property type="entry name" value="NODB"/>
    <property type="match status" value="1"/>
</dbReference>
<reference evidence="4 5" key="1">
    <citation type="submission" date="2024-04" db="EMBL/GenBank/DDBJ databases">
        <title>genome sequences of Mucor flavus KT1a and Helicostylum pulchrum KT1b strains isolation_sourced from the surface of a dry-aged beef.</title>
        <authorList>
            <person name="Toyotome T."/>
            <person name="Hosono M."/>
            <person name="Torimaru M."/>
            <person name="Fukuda K."/>
            <person name="Mikami N."/>
        </authorList>
    </citation>
    <scope>NUCLEOTIDE SEQUENCE [LARGE SCALE GENOMIC DNA]</scope>
    <source>
        <strain evidence="4 5">KT1b</strain>
    </source>
</reference>
<dbReference type="InterPro" id="IPR050248">
    <property type="entry name" value="Polysacc_deacetylase_ArnD"/>
</dbReference>
<dbReference type="InterPro" id="IPR002509">
    <property type="entry name" value="NODB_dom"/>
</dbReference>
<feature type="region of interest" description="Disordered" evidence="1">
    <location>
        <begin position="550"/>
        <end position="569"/>
    </location>
</feature>
<proteinExistence type="predicted"/>
<evidence type="ECO:0000256" key="2">
    <source>
        <dbReference type="SAM" id="SignalP"/>
    </source>
</evidence>
<name>A0ABP9XYT9_9FUNG</name>
<keyword evidence="5" id="KW-1185">Reference proteome</keyword>
<dbReference type="CDD" id="cd10952">
    <property type="entry name" value="CE4_MrCDA_like"/>
    <property type="match status" value="1"/>
</dbReference>
<evidence type="ECO:0000313" key="5">
    <source>
        <dbReference type="Proteomes" id="UP001476247"/>
    </source>
</evidence>
<dbReference type="Gene3D" id="3.20.20.370">
    <property type="entry name" value="Glycoside hydrolase/deacetylase"/>
    <property type="match status" value="1"/>
</dbReference>
<dbReference type="Proteomes" id="UP001476247">
    <property type="component" value="Unassembled WGS sequence"/>
</dbReference>
<evidence type="ECO:0000313" key="4">
    <source>
        <dbReference type="EMBL" id="GAA5799936.1"/>
    </source>
</evidence>
<organism evidence="4 5">
    <name type="scientific">Helicostylum pulchrum</name>
    <dbReference type="NCBI Taxonomy" id="562976"/>
    <lineage>
        <taxon>Eukaryota</taxon>
        <taxon>Fungi</taxon>
        <taxon>Fungi incertae sedis</taxon>
        <taxon>Mucoromycota</taxon>
        <taxon>Mucoromycotina</taxon>
        <taxon>Mucoromycetes</taxon>
        <taxon>Mucorales</taxon>
        <taxon>Mucorineae</taxon>
        <taxon>Mucoraceae</taxon>
        <taxon>Helicostylum</taxon>
    </lineage>
</organism>
<dbReference type="InterPro" id="IPR011330">
    <property type="entry name" value="Glyco_hydro/deAcase_b/a-brl"/>
</dbReference>